<evidence type="ECO:0000313" key="2">
    <source>
        <dbReference type="Proteomes" id="UP000663131"/>
    </source>
</evidence>
<dbReference type="RefSeq" id="XP_041135974.1">
    <property type="nucleotide sequence ID" value="XM_041282135.1"/>
</dbReference>
<protein>
    <submittedName>
        <fullName evidence="1">Uncharacterized protein</fullName>
    </submittedName>
</protein>
<dbReference type="GeneID" id="64575553"/>
<sequence length="65" mass="7591">MTSKFAENERKLTETRMSQMERKIEKTMKMLADLDVSGDDTKEANRKLVKDQIAPQIPMLKDWSC</sequence>
<dbReference type="Proteomes" id="UP000663131">
    <property type="component" value="Chromosome 6"/>
</dbReference>
<reference evidence="1" key="2">
    <citation type="journal article" name="BMC Genomics">
        <title>New genome assemblies reveal patterns of domestication and adaptation across Brettanomyces (Dekkera) species.</title>
        <authorList>
            <person name="Roach M.J."/>
            <person name="Borneman A.R."/>
        </authorList>
    </citation>
    <scope>NUCLEOTIDE SEQUENCE</scope>
    <source>
        <strain evidence="1">UCD 2041</strain>
    </source>
</reference>
<accession>A0A871RA45</accession>
<dbReference type="EMBL" id="CP063134">
    <property type="protein sequence ID" value="QOU19481.1"/>
    <property type="molecule type" value="Genomic_DNA"/>
</dbReference>
<dbReference type="KEGG" id="bbrx:BRETT_003630"/>
<dbReference type="AlphaFoldDB" id="A0A871RA45"/>
<reference evidence="1" key="1">
    <citation type="submission" date="2020-10" db="EMBL/GenBank/DDBJ databases">
        <authorList>
            <person name="Palmer J.M."/>
        </authorList>
    </citation>
    <scope>NUCLEOTIDE SEQUENCE</scope>
    <source>
        <strain evidence="1">UCD 2041</strain>
    </source>
</reference>
<evidence type="ECO:0000313" key="1">
    <source>
        <dbReference type="EMBL" id="QOU19481.1"/>
    </source>
</evidence>
<gene>
    <name evidence="1" type="ORF">BRETT_003630</name>
</gene>
<proteinExistence type="predicted"/>
<organism evidence="1 2">
    <name type="scientific">Dekkera bruxellensis</name>
    <name type="common">Brettanomyces custersii</name>
    <dbReference type="NCBI Taxonomy" id="5007"/>
    <lineage>
        <taxon>Eukaryota</taxon>
        <taxon>Fungi</taxon>
        <taxon>Dikarya</taxon>
        <taxon>Ascomycota</taxon>
        <taxon>Saccharomycotina</taxon>
        <taxon>Pichiomycetes</taxon>
        <taxon>Pichiales</taxon>
        <taxon>Pichiaceae</taxon>
        <taxon>Brettanomyces</taxon>
    </lineage>
</organism>
<name>A0A871RA45_DEKBR</name>